<evidence type="ECO:0000256" key="1">
    <source>
        <dbReference type="SAM" id="Coils"/>
    </source>
</evidence>
<dbReference type="Gramene" id="ESW23994">
    <property type="protein sequence ID" value="ESW23994"/>
    <property type="gene ID" value="PHAVU_004G093400g"/>
</dbReference>
<reference evidence="3" key="1">
    <citation type="journal article" date="2014" name="Nat. Genet.">
        <title>A reference genome for common bean and genome-wide analysis of dual domestications.</title>
        <authorList>
            <person name="Schmutz J."/>
            <person name="McClean P.E."/>
            <person name="Mamidi S."/>
            <person name="Wu G.A."/>
            <person name="Cannon S.B."/>
            <person name="Grimwood J."/>
            <person name="Jenkins J."/>
            <person name="Shu S."/>
            <person name="Song Q."/>
            <person name="Chavarro C."/>
            <person name="Torres-Torres M."/>
            <person name="Geffroy V."/>
            <person name="Moghaddam S.M."/>
            <person name="Gao D."/>
            <person name="Abernathy B."/>
            <person name="Barry K."/>
            <person name="Blair M."/>
            <person name="Brick M.A."/>
            <person name="Chovatia M."/>
            <person name="Gepts P."/>
            <person name="Goodstein D.M."/>
            <person name="Gonzales M."/>
            <person name="Hellsten U."/>
            <person name="Hyten D.L."/>
            <person name="Jia G."/>
            <person name="Kelly J.D."/>
            <person name="Kudrna D."/>
            <person name="Lee R."/>
            <person name="Richard M.M."/>
            <person name="Miklas P.N."/>
            <person name="Osorno J.M."/>
            <person name="Rodrigues J."/>
            <person name="Thareau V."/>
            <person name="Urrea C.A."/>
            <person name="Wang M."/>
            <person name="Yu Y."/>
            <person name="Zhang M."/>
            <person name="Wing R.A."/>
            <person name="Cregan P.B."/>
            <person name="Rokhsar D.S."/>
            <person name="Jackson S.A."/>
        </authorList>
    </citation>
    <scope>NUCLEOTIDE SEQUENCE [LARGE SCALE GENOMIC DNA]</scope>
    <source>
        <strain evidence="3">cv. G19833</strain>
    </source>
</reference>
<feature type="coiled-coil region" evidence="1">
    <location>
        <begin position="105"/>
        <end position="132"/>
    </location>
</feature>
<dbReference type="eggNOG" id="KOG0017">
    <property type="taxonomic scope" value="Eukaryota"/>
</dbReference>
<dbReference type="OMA" id="ANINLMM"/>
<keyword evidence="1" id="KW-0175">Coiled coil</keyword>
<dbReference type="PANTHER" id="PTHR33067:SF35">
    <property type="entry name" value="ASPARTIC PEPTIDASE DDI1-TYPE DOMAIN-CONTAINING PROTEIN"/>
    <property type="match status" value="1"/>
</dbReference>
<sequence length="382" mass="44274">MFRLGSNEVFCETWERFKVMLRKCSNHGFKDISQLNIFHNGLRYDTKMLLDAAAGGTMMVVDVEQATNIIDTLTSTYYQDQNDRQIEPKKGKMYHNTSNEPLAHNKILTQQMEALMKQISKLSQQLQVVESYQSQIQSMKCDFCGVNKASFNNNNHYILQLKREQANWKQDSYKLFWPFIIFLDILKRLQINIPFTEALKQMATYKKFMKEFLTKKRSFIDEEIIELEAGCSAIIHKSLTLKSNDLGSFNILVAIGALSVDKALLDLEANINLMMTLQLDDRSIKYPYGVVENVHFKVDKLIFLVEFVMIDIEEDNEVPLILGRPFMKTTRAIVDVDKRKLKVRTQDYEVTFNVFDGLKRSNVGKDCLQTDTSNEAFPETKE</sequence>
<keyword evidence="3" id="KW-1185">Reference proteome</keyword>
<dbReference type="OrthoDB" id="1424208at2759"/>
<dbReference type="Gene3D" id="2.40.70.10">
    <property type="entry name" value="Acid Proteases"/>
    <property type="match status" value="1"/>
</dbReference>
<gene>
    <name evidence="2" type="ORF">PHAVU_004G093400g</name>
</gene>
<organism evidence="2 3">
    <name type="scientific">Phaseolus vulgaris</name>
    <name type="common">Kidney bean</name>
    <name type="synonym">French bean</name>
    <dbReference type="NCBI Taxonomy" id="3885"/>
    <lineage>
        <taxon>Eukaryota</taxon>
        <taxon>Viridiplantae</taxon>
        <taxon>Streptophyta</taxon>
        <taxon>Embryophyta</taxon>
        <taxon>Tracheophyta</taxon>
        <taxon>Spermatophyta</taxon>
        <taxon>Magnoliopsida</taxon>
        <taxon>eudicotyledons</taxon>
        <taxon>Gunneridae</taxon>
        <taxon>Pentapetalae</taxon>
        <taxon>rosids</taxon>
        <taxon>fabids</taxon>
        <taxon>Fabales</taxon>
        <taxon>Fabaceae</taxon>
        <taxon>Papilionoideae</taxon>
        <taxon>50 kb inversion clade</taxon>
        <taxon>NPAAA clade</taxon>
        <taxon>indigoferoid/millettioid clade</taxon>
        <taxon>Phaseoleae</taxon>
        <taxon>Phaseolus</taxon>
    </lineage>
</organism>
<proteinExistence type="predicted"/>
<dbReference type="PANTHER" id="PTHR33067">
    <property type="entry name" value="RNA-DIRECTED DNA POLYMERASE-RELATED"/>
    <property type="match status" value="1"/>
</dbReference>
<dbReference type="AlphaFoldDB" id="V7C1G9"/>
<protein>
    <submittedName>
        <fullName evidence="2">Uncharacterized protein</fullName>
    </submittedName>
</protein>
<dbReference type="Proteomes" id="UP000000226">
    <property type="component" value="Chromosome 4"/>
</dbReference>
<name>V7C1G9_PHAVU</name>
<dbReference type="EMBL" id="CM002291">
    <property type="protein sequence ID" value="ESW23994.1"/>
    <property type="molecule type" value="Genomic_DNA"/>
</dbReference>
<evidence type="ECO:0000313" key="2">
    <source>
        <dbReference type="EMBL" id="ESW23994.1"/>
    </source>
</evidence>
<evidence type="ECO:0000313" key="3">
    <source>
        <dbReference type="Proteomes" id="UP000000226"/>
    </source>
</evidence>
<accession>V7C1G9</accession>
<dbReference type="InterPro" id="IPR021109">
    <property type="entry name" value="Peptidase_aspartic_dom_sf"/>
</dbReference>